<dbReference type="AlphaFoldDB" id="A0A150U2I7"/>
<dbReference type="Proteomes" id="UP000075502">
    <property type="component" value="Unassembled WGS sequence"/>
</dbReference>
<evidence type="ECO:0000313" key="3">
    <source>
        <dbReference type="Proteomes" id="UP000075502"/>
    </source>
</evidence>
<reference evidence="2 3" key="1">
    <citation type="submission" date="2014-02" db="EMBL/GenBank/DDBJ databases">
        <title>The small core and large imbalanced accessory genome model reveals a collaborative survival strategy of Sorangium cellulosum strains in nature.</title>
        <authorList>
            <person name="Han K."/>
            <person name="Peng R."/>
            <person name="Blom J."/>
            <person name="Li Y.-Z."/>
        </authorList>
    </citation>
    <scope>NUCLEOTIDE SEQUENCE [LARGE SCALE GENOMIC DNA]</scope>
    <source>
        <strain evidence="2 3">So0007-03</strain>
    </source>
</reference>
<name>A0A150U2I7_SORCE</name>
<protein>
    <submittedName>
        <fullName evidence="2">Uncharacterized protein</fullName>
    </submittedName>
</protein>
<sequence>MSSDPPGADYLDAIFAAIRGGAAQLTAMKAWLGSAQRAASSSSWRFQFLAAARAAHRRAGAYLDETEERLRRLGPDGQVPAPLDRLPRNVAAMRADLRAEEQHLHRLETEATARREPSSADARGKRSAS</sequence>
<dbReference type="EMBL" id="JEME01000119">
    <property type="protein sequence ID" value="KYG11161.1"/>
    <property type="molecule type" value="Genomic_DNA"/>
</dbReference>
<gene>
    <name evidence="2" type="ORF">BE21_01055</name>
</gene>
<proteinExistence type="predicted"/>
<evidence type="ECO:0000313" key="2">
    <source>
        <dbReference type="EMBL" id="KYG11161.1"/>
    </source>
</evidence>
<evidence type="ECO:0000256" key="1">
    <source>
        <dbReference type="SAM" id="MobiDB-lite"/>
    </source>
</evidence>
<feature type="region of interest" description="Disordered" evidence="1">
    <location>
        <begin position="100"/>
        <end position="129"/>
    </location>
</feature>
<comment type="caution">
    <text evidence="2">The sequence shown here is derived from an EMBL/GenBank/DDBJ whole genome shotgun (WGS) entry which is preliminary data.</text>
</comment>
<accession>A0A150U2I7</accession>
<organism evidence="2 3">
    <name type="scientific">Sorangium cellulosum</name>
    <name type="common">Polyangium cellulosum</name>
    <dbReference type="NCBI Taxonomy" id="56"/>
    <lineage>
        <taxon>Bacteria</taxon>
        <taxon>Pseudomonadati</taxon>
        <taxon>Myxococcota</taxon>
        <taxon>Polyangia</taxon>
        <taxon>Polyangiales</taxon>
        <taxon>Polyangiaceae</taxon>
        <taxon>Sorangium</taxon>
    </lineage>
</organism>